<accession>A0A0B6VHN7</accession>
<name>A0A0B6VHN7_9CHLO</name>
<geneLocation type="chloroplast" evidence="2"/>
<reference evidence="2" key="1">
    <citation type="journal article" date="2015" name="Eur. J. Phycol.">
        <title>Systematics of green algae resembling Ulva conglobata, with a description of Ulva adhaerens sp. nov. (Ulvales, Ulvophyceae).</title>
        <authorList>
            <person name="Matsumoto K."/>
            <person name="Shimada S."/>
        </authorList>
    </citation>
    <scope>NUCLEOTIDE SEQUENCE</scope>
</reference>
<dbReference type="CDD" id="cd00085">
    <property type="entry name" value="HNHc"/>
    <property type="match status" value="1"/>
</dbReference>
<dbReference type="Pfam" id="PF13655">
    <property type="entry name" value="RVT_N"/>
    <property type="match status" value="1"/>
</dbReference>
<dbReference type="EMBL" id="AB894328">
    <property type="protein sequence ID" value="BAP82497.1"/>
    <property type="molecule type" value="Genomic_DNA"/>
</dbReference>
<dbReference type="Pfam" id="PF00078">
    <property type="entry name" value="RVT_1"/>
    <property type="match status" value="1"/>
</dbReference>
<dbReference type="Gene3D" id="1.10.30.50">
    <property type="match status" value="1"/>
</dbReference>
<dbReference type="PANTHER" id="PTHR34047:SF10">
    <property type="entry name" value="GROUP II INTRON-ASSOCIATED OPEN READING FRAME"/>
    <property type="match status" value="1"/>
</dbReference>
<dbReference type="SUPFAM" id="SSF56672">
    <property type="entry name" value="DNA/RNA polymerases"/>
    <property type="match status" value="1"/>
</dbReference>
<keyword evidence="2" id="KW-0150">Chloroplast</keyword>
<dbReference type="GO" id="GO:0008270">
    <property type="term" value="F:zinc ion binding"/>
    <property type="evidence" value="ECO:0007669"/>
    <property type="project" value="InterPro"/>
</dbReference>
<dbReference type="Pfam" id="PF08388">
    <property type="entry name" value="GIIM"/>
    <property type="match status" value="1"/>
</dbReference>
<proteinExistence type="predicted"/>
<dbReference type="PROSITE" id="PS50878">
    <property type="entry name" value="RT_POL"/>
    <property type="match status" value="1"/>
</dbReference>
<dbReference type="EMBL" id="AB894327">
    <property type="protein sequence ID" value="BAP82495.1"/>
    <property type="molecule type" value="Genomic_DNA"/>
</dbReference>
<dbReference type="SMART" id="SM00507">
    <property type="entry name" value="HNHc"/>
    <property type="match status" value="1"/>
</dbReference>
<dbReference type="CDD" id="cd01651">
    <property type="entry name" value="RT_G2_intron"/>
    <property type="match status" value="1"/>
</dbReference>
<dbReference type="GO" id="GO:0003964">
    <property type="term" value="F:RNA-directed DNA polymerase activity"/>
    <property type="evidence" value="ECO:0007669"/>
    <property type="project" value="UniProtKB-KW"/>
</dbReference>
<dbReference type="PANTHER" id="PTHR34047">
    <property type="entry name" value="NUCLEAR INTRON MATURASE 1, MITOCHONDRIAL-RELATED"/>
    <property type="match status" value="1"/>
</dbReference>
<dbReference type="InterPro" id="IPR002711">
    <property type="entry name" value="HNH"/>
</dbReference>
<organism evidence="2">
    <name type="scientific">Ulva adhaerens</name>
    <dbReference type="NCBI Taxonomy" id="1434984"/>
    <lineage>
        <taxon>Eukaryota</taxon>
        <taxon>Viridiplantae</taxon>
        <taxon>Chlorophyta</taxon>
        <taxon>core chlorophytes</taxon>
        <taxon>Ulvophyceae</taxon>
        <taxon>OUU clade</taxon>
        <taxon>Ulvales</taxon>
        <taxon>Ulvaceae</taxon>
        <taxon>Ulva</taxon>
    </lineage>
</organism>
<keyword evidence="2" id="KW-0548">Nucleotidyltransferase</keyword>
<keyword evidence="2" id="KW-0695">RNA-directed DNA polymerase</keyword>
<dbReference type="InterPro" id="IPR003615">
    <property type="entry name" value="HNH_nuc"/>
</dbReference>
<dbReference type="AlphaFoldDB" id="A0A0B6VHN7"/>
<keyword evidence="2" id="KW-0934">Plastid</keyword>
<dbReference type="InterPro" id="IPR025960">
    <property type="entry name" value="RVT_N"/>
</dbReference>
<dbReference type="Pfam" id="PF01844">
    <property type="entry name" value="HNH"/>
    <property type="match status" value="1"/>
</dbReference>
<dbReference type="GO" id="GO:0003676">
    <property type="term" value="F:nucleic acid binding"/>
    <property type="evidence" value="ECO:0007669"/>
    <property type="project" value="InterPro"/>
</dbReference>
<dbReference type="GO" id="GO:0004519">
    <property type="term" value="F:endonuclease activity"/>
    <property type="evidence" value="ECO:0007669"/>
    <property type="project" value="InterPro"/>
</dbReference>
<sequence>MKITWEDIQWHKVEQRILRYQERIYKASLNNNKKLVRNLQKVIINSLDSKLLSVRRVTSYNKGKKTPGIDGKLYTTSDDKILLVEKLRIDGKADFVKRVFISKSDTEKRPLGIPTVMDRAKQSLLLLALEPEWESRFEPNNYGFRPGRRCQDAVEAIFLNLANTNKQSVYKKYVLDADIKGCFDNINHDYILAKLDTLPEIEIQIKAWLEAGIMESPYINPEFISMTPNITGTPQGGIISPFLANIALDGIEYDLKNWVCEHTTKKGMSRRDKMKSISLIRYADDFVVLHHSKEIIEKSKLFIENWLNTKPKLKLNTTKTKIICSSEGFNFLGFRFISIQRNNQTKIKIYPTKSSIKSITTTIGNITRNNRSISSYDLIETLRPIILGWANYYKFCECKEIFHKVDNIIWQILRSWVFRRDRLHGRTTIKEKYFPSGKSYRFDNRTYFDNWILTGKKIDKGNKIKENWLPRIQWVKKQKYIKVKGKASVYNGDHIYWTIKTNFHGVQNTRVKRLLKTQNAICPICKVKFLPTDVLEVDHIIPSSHGGSDKYENLQLLHRHCHILKTNTETKIRTRPKGIKQTKQN</sequence>
<dbReference type="InterPro" id="IPR043502">
    <property type="entry name" value="DNA/RNA_pol_sf"/>
</dbReference>
<protein>
    <submittedName>
        <fullName evidence="2">Putative reverse transcriptase and intron maturase</fullName>
    </submittedName>
</protein>
<evidence type="ECO:0000259" key="1">
    <source>
        <dbReference type="PROSITE" id="PS50878"/>
    </source>
</evidence>
<dbReference type="InterPro" id="IPR000477">
    <property type="entry name" value="RT_dom"/>
</dbReference>
<keyword evidence="2" id="KW-0808">Transferase</keyword>
<dbReference type="InterPro" id="IPR013597">
    <property type="entry name" value="Mat_intron_G2"/>
</dbReference>
<evidence type="ECO:0000313" key="2">
    <source>
        <dbReference type="EMBL" id="BAP82497.1"/>
    </source>
</evidence>
<dbReference type="InterPro" id="IPR051083">
    <property type="entry name" value="GrpII_Intron_Splice-Mob/Def"/>
</dbReference>
<feature type="domain" description="Reverse transcriptase" evidence="1">
    <location>
        <begin position="82"/>
        <end position="336"/>
    </location>
</feature>